<dbReference type="EMBL" id="CAJFCJ010000014">
    <property type="protein sequence ID" value="CAD5121149.1"/>
    <property type="molecule type" value="Genomic_DNA"/>
</dbReference>
<dbReference type="GO" id="GO:0005886">
    <property type="term" value="C:plasma membrane"/>
    <property type="evidence" value="ECO:0007669"/>
    <property type="project" value="TreeGrafter"/>
</dbReference>
<keyword evidence="8" id="KW-1185">Reference proteome</keyword>
<feature type="compositionally biased region" description="Pro residues" evidence="5">
    <location>
        <begin position="188"/>
        <end position="207"/>
    </location>
</feature>
<feature type="compositionally biased region" description="Basic residues" evidence="5">
    <location>
        <begin position="177"/>
        <end position="187"/>
    </location>
</feature>
<keyword evidence="2 6" id="KW-0812">Transmembrane</keyword>
<dbReference type="PANTHER" id="PTHR11040:SF140">
    <property type="entry name" value="ZRT (ZRT), IRT- (IRT-) LIKE PROTEIN TRANSPORTER"/>
    <property type="match status" value="1"/>
</dbReference>
<keyword evidence="3 6" id="KW-1133">Transmembrane helix</keyword>
<feature type="transmembrane region" description="Helical" evidence="6">
    <location>
        <begin position="245"/>
        <end position="266"/>
    </location>
</feature>
<evidence type="ECO:0000313" key="7">
    <source>
        <dbReference type="EMBL" id="CAD5121149.1"/>
    </source>
</evidence>
<comment type="caution">
    <text evidence="7">The sequence shown here is derived from an EMBL/GenBank/DDBJ whole genome shotgun (WGS) entry which is preliminary data.</text>
</comment>
<feature type="transmembrane region" description="Helical" evidence="6">
    <location>
        <begin position="6"/>
        <end position="24"/>
    </location>
</feature>
<reference evidence="7 8" key="1">
    <citation type="submission" date="2020-08" db="EMBL/GenBank/DDBJ databases">
        <authorList>
            <person name="Hejnol A."/>
        </authorList>
    </citation>
    <scope>NUCLEOTIDE SEQUENCE [LARGE SCALE GENOMIC DNA]</scope>
</reference>
<evidence type="ECO:0000313" key="8">
    <source>
        <dbReference type="Proteomes" id="UP000549394"/>
    </source>
</evidence>
<evidence type="ECO:0000256" key="6">
    <source>
        <dbReference type="SAM" id="Phobius"/>
    </source>
</evidence>
<feature type="transmembrane region" description="Helical" evidence="6">
    <location>
        <begin position="345"/>
        <end position="365"/>
    </location>
</feature>
<dbReference type="PANTHER" id="PTHR11040">
    <property type="entry name" value="ZINC/IRON TRANSPORTER"/>
    <property type="match status" value="1"/>
</dbReference>
<feature type="transmembrane region" description="Helical" evidence="6">
    <location>
        <begin position="314"/>
        <end position="333"/>
    </location>
</feature>
<comment type="subcellular location">
    <subcellularLocation>
        <location evidence="1">Membrane</location>
        <topology evidence="1">Multi-pass membrane protein</topology>
    </subcellularLocation>
</comment>
<protein>
    <submittedName>
        <fullName evidence="7">DgyrCDS9684</fullName>
    </submittedName>
</protein>
<accession>A0A7I8VZC6</accession>
<evidence type="ECO:0000256" key="3">
    <source>
        <dbReference type="ARBA" id="ARBA00022989"/>
    </source>
</evidence>
<feature type="region of interest" description="Disordered" evidence="5">
    <location>
        <begin position="155"/>
        <end position="212"/>
    </location>
</feature>
<proteinExistence type="predicted"/>
<evidence type="ECO:0000256" key="4">
    <source>
        <dbReference type="ARBA" id="ARBA00023136"/>
    </source>
</evidence>
<dbReference type="AlphaFoldDB" id="A0A7I8VZC6"/>
<feature type="transmembrane region" description="Helical" evidence="6">
    <location>
        <begin position="45"/>
        <end position="66"/>
    </location>
</feature>
<gene>
    <name evidence="7" type="ORF">DGYR_LOCUS9140</name>
</gene>
<feature type="transmembrane region" description="Helical" evidence="6">
    <location>
        <begin position="218"/>
        <end position="239"/>
    </location>
</feature>
<name>A0A7I8VZC6_9ANNE</name>
<dbReference type="InterPro" id="IPR003689">
    <property type="entry name" value="ZIP"/>
</dbReference>
<feature type="transmembrane region" description="Helical" evidence="6">
    <location>
        <begin position="278"/>
        <end position="302"/>
    </location>
</feature>
<evidence type="ECO:0000256" key="2">
    <source>
        <dbReference type="ARBA" id="ARBA00022692"/>
    </source>
</evidence>
<evidence type="ECO:0000256" key="5">
    <source>
        <dbReference type="SAM" id="MobiDB-lite"/>
    </source>
</evidence>
<dbReference type="Pfam" id="PF02535">
    <property type="entry name" value="Zip"/>
    <property type="match status" value="1"/>
</dbReference>
<feature type="transmembrane region" description="Helical" evidence="6">
    <location>
        <begin position="86"/>
        <end position="108"/>
    </location>
</feature>
<dbReference type="OrthoDB" id="448280at2759"/>
<keyword evidence="4 6" id="KW-0472">Membrane</keyword>
<dbReference type="GO" id="GO:0005385">
    <property type="term" value="F:zinc ion transmembrane transporter activity"/>
    <property type="evidence" value="ECO:0007669"/>
    <property type="project" value="TreeGrafter"/>
</dbReference>
<organism evidence="7 8">
    <name type="scientific">Dimorphilus gyrociliatus</name>
    <dbReference type="NCBI Taxonomy" id="2664684"/>
    <lineage>
        <taxon>Eukaryota</taxon>
        <taxon>Metazoa</taxon>
        <taxon>Spiralia</taxon>
        <taxon>Lophotrochozoa</taxon>
        <taxon>Annelida</taxon>
        <taxon>Polychaeta</taxon>
        <taxon>Polychaeta incertae sedis</taxon>
        <taxon>Dinophilidae</taxon>
        <taxon>Dimorphilus</taxon>
    </lineage>
</organism>
<sequence length="366" mass="40174">MELWILKIFSLSLISIISFVMGLLPLKPLTMLKNKRIKDETSKNIIDYLNCFAGGIFLGTLLLHLLPEVNEQLAIFEKANGLTIDYPLAEFLTAIGFLLVLILENLAVVCQRRWVIAKNLFPSESGEHSPLLKDCQASYENVKAEIRTEVNLAEGQQSDHNSSLLSNSHPPHSQTYAHHHCHDHHPSHSPPIAPPPPSPPPSSPPSPSTSSMQSGMRAVVLLLALSLHMIFEGLAVGLQNKKGQMWSLTIAILLHKSIIIFSLGVQFTKQFSNDTRRIVTLIAAFSIMTPVGIAVGTVITFLGNKAKPSSSLNLVSAVLQGLSTGTFLFVSFFEILHKAIGDNDDLMKILCVLFGFSLSALVNFYF</sequence>
<feature type="compositionally biased region" description="Low complexity" evidence="5">
    <location>
        <begin position="160"/>
        <end position="173"/>
    </location>
</feature>
<evidence type="ECO:0000256" key="1">
    <source>
        <dbReference type="ARBA" id="ARBA00004141"/>
    </source>
</evidence>
<dbReference type="Proteomes" id="UP000549394">
    <property type="component" value="Unassembled WGS sequence"/>
</dbReference>